<dbReference type="PANTHER" id="PTHR10903:SF62">
    <property type="entry name" value="GTPASE IMAP FAMILY MEMBER 4-LIKE-RELATED"/>
    <property type="match status" value="1"/>
</dbReference>
<dbReference type="Gene3D" id="3.40.50.300">
    <property type="entry name" value="P-loop containing nucleotide triphosphate hydrolases"/>
    <property type="match status" value="1"/>
</dbReference>
<reference evidence="6" key="3">
    <citation type="submission" date="2025-09" db="UniProtKB">
        <authorList>
            <consortium name="Ensembl"/>
        </authorList>
    </citation>
    <scope>IDENTIFICATION</scope>
</reference>
<dbReference type="SUPFAM" id="SSF52540">
    <property type="entry name" value="P-loop containing nucleoside triphosphate hydrolases"/>
    <property type="match status" value="1"/>
</dbReference>
<evidence type="ECO:0000259" key="5">
    <source>
        <dbReference type="PROSITE" id="PS51720"/>
    </source>
</evidence>
<feature type="region of interest" description="Disordered" evidence="4">
    <location>
        <begin position="1"/>
        <end position="21"/>
    </location>
</feature>
<dbReference type="Proteomes" id="UP000472265">
    <property type="component" value="Chromosome 23"/>
</dbReference>
<dbReference type="OMA" id="FRANTGK"/>
<accession>A0A671X4R5</accession>
<dbReference type="PANTHER" id="PTHR10903">
    <property type="entry name" value="GTPASE, IMAP FAMILY MEMBER-RELATED"/>
    <property type="match status" value="1"/>
</dbReference>
<evidence type="ECO:0000256" key="1">
    <source>
        <dbReference type="ARBA" id="ARBA00008535"/>
    </source>
</evidence>
<dbReference type="AlphaFoldDB" id="A0A671X4R5"/>
<dbReference type="PROSITE" id="PS51720">
    <property type="entry name" value="G_AIG1"/>
    <property type="match status" value="1"/>
</dbReference>
<dbReference type="InterPro" id="IPR027417">
    <property type="entry name" value="P-loop_NTPase"/>
</dbReference>
<dbReference type="InterPro" id="IPR045058">
    <property type="entry name" value="GIMA/IAN/Toc"/>
</dbReference>
<reference evidence="6" key="1">
    <citation type="submission" date="2021-04" db="EMBL/GenBank/DDBJ databases">
        <authorList>
            <consortium name="Wellcome Sanger Institute Data Sharing"/>
        </authorList>
    </citation>
    <scope>NUCLEOTIDE SEQUENCE [LARGE SCALE GENOMIC DNA]</scope>
</reference>
<sequence length="262" mass="28922">LGHSSVRPANPSDVPGNPSDLPARRIVLLGLPGAGKSSTGNTILGSGQFDSAVGFNCVTENTVSGSATVEGRLVKVVDTPGITGKVMSPRKLFGEIVKTVEEAAPGPHAFVIVVKLARITETEIKLFELLEKLFGKDAPKYSVVLFTYGDELKNKPISTLIEKNEYVSRLVSKCGHRYCVFDNTKRSNRKQVKELLVKIDDIFRANTGKHYTPEMFYKVQTIPVKISINVNKLLEWFKQFLKEMDAQSSASQYRMAHVSHLV</sequence>
<evidence type="ECO:0000256" key="4">
    <source>
        <dbReference type="SAM" id="MobiDB-lite"/>
    </source>
</evidence>
<protein>
    <recommendedName>
        <fullName evidence="5">AIG1-type G domain-containing protein</fullName>
    </recommendedName>
</protein>
<evidence type="ECO:0000313" key="6">
    <source>
        <dbReference type="Ensembl" id="ENSSAUP00010045998.1"/>
    </source>
</evidence>
<reference evidence="6" key="2">
    <citation type="submission" date="2025-08" db="UniProtKB">
        <authorList>
            <consortium name="Ensembl"/>
        </authorList>
    </citation>
    <scope>IDENTIFICATION</scope>
</reference>
<organism evidence="6 7">
    <name type="scientific">Sparus aurata</name>
    <name type="common">Gilthead sea bream</name>
    <dbReference type="NCBI Taxonomy" id="8175"/>
    <lineage>
        <taxon>Eukaryota</taxon>
        <taxon>Metazoa</taxon>
        <taxon>Chordata</taxon>
        <taxon>Craniata</taxon>
        <taxon>Vertebrata</taxon>
        <taxon>Euteleostomi</taxon>
        <taxon>Actinopterygii</taxon>
        <taxon>Neopterygii</taxon>
        <taxon>Teleostei</taxon>
        <taxon>Neoteleostei</taxon>
        <taxon>Acanthomorphata</taxon>
        <taxon>Eupercaria</taxon>
        <taxon>Spariformes</taxon>
        <taxon>Sparidae</taxon>
        <taxon>Sparus</taxon>
    </lineage>
</organism>
<feature type="domain" description="AIG1-type G" evidence="5">
    <location>
        <begin position="21"/>
        <end position="220"/>
    </location>
</feature>
<proteinExistence type="inferred from homology"/>
<keyword evidence="3" id="KW-0342">GTP-binding</keyword>
<keyword evidence="2" id="KW-0547">Nucleotide-binding</keyword>
<keyword evidence="7" id="KW-1185">Reference proteome</keyword>
<dbReference type="GeneTree" id="ENSGT01140000282522"/>
<dbReference type="GO" id="GO:0005525">
    <property type="term" value="F:GTP binding"/>
    <property type="evidence" value="ECO:0007669"/>
    <property type="project" value="UniProtKB-KW"/>
</dbReference>
<dbReference type="FunFam" id="3.40.50.300:FF:000366">
    <property type="entry name" value="GTPase, IMAP family member 2"/>
    <property type="match status" value="1"/>
</dbReference>
<dbReference type="InterPro" id="IPR006703">
    <property type="entry name" value="G_AIG1"/>
</dbReference>
<dbReference type="InParanoid" id="A0A671X4R5"/>
<dbReference type="Ensembl" id="ENSSAUT00010048353.1">
    <property type="protein sequence ID" value="ENSSAUP00010045998.1"/>
    <property type="gene ID" value="ENSSAUG00010019184.1"/>
</dbReference>
<evidence type="ECO:0000256" key="3">
    <source>
        <dbReference type="ARBA" id="ARBA00023134"/>
    </source>
</evidence>
<evidence type="ECO:0000313" key="7">
    <source>
        <dbReference type="Proteomes" id="UP000472265"/>
    </source>
</evidence>
<name>A0A671X4R5_SPAAU</name>
<evidence type="ECO:0000256" key="2">
    <source>
        <dbReference type="ARBA" id="ARBA00022741"/>
    </source>
</evidence>
<dbReference type="Pfam" id="PF04548">
    <property type="entry name" value="AIG1"/>
    <property type="match status" value="1"/>
</dbReference>
<comment type="similarity">
    <text evidence="1">Belongs to the TRAFAC class TrmE-Era-EngA-EngB-Septin-like GTPase superfamily. AIG1/Toc34/Toc159-like paraseptin GTPase family. IAN subfamily.</text>
</comment>